<sequence>MSEQEKERMTLRSGATLEGPTPPPAPDTILERVATLCDAVVNRLTLTHDPDPAATLLRPQSAIPTYRGYDDRQSVPDYLDRLQVYKAAVGASDAYMLNRVLPLALQGSAACWWRLQSPFQSWDAFRQRFREEFLPPGYESRILRELDLRTQHPDESLLEYVRAIQAHSMAQCTSPNSNNFIPQTTGLPSPTGVGVGTPRPPPAFGAATPVHPTLKEERLRATRATTRAFNEAADSRRGCHDAVREGSWVVAMACAGVNVFMHASGKVVGLLFFGMLSEFSVSREVAAWPLVLNNTLLNLAAPAFGFLSKFFPIRSIILLSSTISSLSVALCYFVSDVFYISLLFGVIHGAATCGAVLMTQVCVNQHFIRRRGTAAGVVSAISGLNSLIFPPLCEFWIANYDLHWTFLLLGACILNSMAFGFLVRSPSWLIVNPVDYSKRRKSIFTRANVANKGLASWITHFTEDNSDSSDEEGHLEASRHLSSSVRYFFSEGGGITTSESETHMEMMPVIHRTSLAPVKLRPGVSEEVLSRKGDSNQGSVIECQREDVIYKDDRDYSPERLGQVRQAHQLLIRTPAPPVIDNRLTVVPMMSIPTGYTLCKPLERVDSSIGQPYSKHFQVKNTSGENQDSDTDDNINKKQKFWKAVRTFLTISFWHLTLSQFMVQFGLGVFLITIVDFANDCGIGAHDAVYFMTSFCVGDMLSRVITGLIADRGSIHLEFLVALAYVVQGISYECMCYMKSYFNLLILTLGIGVSHGTRIFLLPIFLTRSFGLRGLSVNLSVSTCICGVLTLIRPFVIGYFRDHQGAYRGLYHLICIANMTLAVTWFIKMLLIRKKDRVQLQGI</sequence>
<evidence type="ECO:0000313" key="1">
    <source>
        <dbReference type="EMBL" id="KAG0445707.1"/>
    </source>
</evidence>
<reference evidence="1 2" key="1">
    <citation type="journal article" date="2020" name="Cell">
        <title>Large-Scale Comparative Analyses of Tick Genomes Elucidate Their Genetic Diversity and Vector Capacities.</title>
        <authorList>
            <consortium name="Tick Genome and Microbiome Consortium (TIGMIC)"/>
            <person name="Jia N."/>
            <person name="Wang J."/>
            <person name="Shi W."/>
            <person name="Du L."/>
            <person name="Sun Y."/>
            <person name="Zhan W."/>
            <person name="Jiang J.F."/>
            <person name="Wang Q."/>
            <person name="Zhang B."/>
            <person name="Ji P."/>
            <person name="Bell-Sakyi L."/>
            <person name="Cui X.M."/>
            <person name="Yuan T.T."/>
            <person name="Jiang B.G."/>
            <person name="Yang W.F."/>
            <person name="Lam T.T."/>
            <person name="Chang Q.C."/>
            <person name="Ding S.J."/>
            <person name="Wang X.J."/>
            <person name="Zhu J.G."/>
            <person name="Ruan X.D."/>
            <person name="Zhao L."/>
            <person name="Wei J.T."/>
            <person name="Ye R.Z."/>
            <person name="Que T.C."/>
            <person name="Du C.H."/>
            <person name="Zhou Y.H."/>
            <person name="Cheng J.X."/>
            <person name="Dai P.F."/>
            <person name="Guo W.B."/>
            <person name="Han X.H."/>
            <person name="Huang E.J."/>
            <person name="Li L.F."/>
            <person name="Wei W."/>
            <person name="Gao Y.C."/>
            <person name="Liu J.Z."/>
            <person name="Shao H.Z."/>
            <person name="Wang X."/>
            <person name="Wang C.C."/>
            <person name="Yang T.C."/>
            <person name="Huo Q.B."/>
            <person name="Li W."/>
            <person name="Chen H.Y."/>
            <person name="Chen S.E."/>
            <person name="Zhou L.G."/>
            <person name="Ni X.B."/>
            <person name="Tian J.H."/>
            <person name="Sheng Y."/>
            <person name="Liu T."/>
            <person name="Pan Y.S."/>
            <person name="Xia L.Y."/>
            <person name="Li J."/>
            <person name="Zhao F."/>
            <person name="Cao W.C."/>
        </authorList>
    </citation>
    <scope>NUCLEOTIDE SEQUENCE [LARGE SCALE GENOMIC DNA]</scope>
    <source>
        <strain evidence="1">Iper-2018</strain>
    </source>
</reference>
<organism evidence="1 2">
    <name type="scientific">Ixodes persulcatus</name>
    <name type="common">Taiga tick</name>
    <dbReference type="NCBI Taxonomy" id="34615"/>
    <lineage>
        <taxon>Eukaryota</taxon>
        <taxon>Metazoa</taxon>
        <taxon>Ecdysozoa</taxon>
        <taxon>Arthropoda</taxon>
        <taxon>Chelicerata</taxon>
        <taxon>Arachnida</taxon>
        <taxon>Acari</taxon>
        <taxon>Parasitiformes</taxon>
        <taxon>Ixodida</taxon>
        <taxon>Ixodoidea</taxon>
        <taxon>Ixodidae</taxon>
        <taxon>Ixodinae</taxon>
        <taxon>Ixodes</taxon>
    </lineage>
</organism>
<dbReference type="EMBL" id="JABSTQ010000066">
    <property type="protein sequence ID" value="KAG0445707.1"/>
    <property type="molecule type" value="Genomic_DNA"/>
</dbReference>
<protein>
    <submittedName>
        <fullName evidence="1">Uncharacterized protein</fullName>
    </submittedName>
</protein>
<accession>A0AC60R3W4</accession>
<gene>
    <name evidence="1" type="ORF">HPB47_017736</name>
</gene>
<name>A0AC60R3W4_IXOPE</name>
<dbReference type="Proteomes" id="UP000805193">
    <property type="component" value="Unassembled WGS sequence"/>
</dbReference>
<keyword evidence="2" id="KW-1185">Reference proteome</keyword>
<evidence type="ECO:0000313" key="2">
    <source>
        <dbReference type="Proteomes" id="UP000805193"/>
    </source>
</evidence>
<comment type="caution">
    <text evidence="1">The sequence shown here is derived from an EMBL/GenBank/DDBJ whole genome shotgun (WGS) entry which is preliminary data.</text>
</comment>
<proteinExistence type="predicted"/>